<name>A0A2P2ISW4_RHIMU</name>
<feature type="transmembrane region" description="Helical" evidence="1">
    <location>
        <begin position="12"/>
        <end position="34"/>
    </location>
</feature>
<protein>
    <submittedName>
        <fullName evidence="2">Uncharacterized protein</fullName>
    </submittedName>
</protein>
<keyword evidence="1" id="KW-0812">Transmembrane</keyword>
<sequence length="40" mass="4875">MRFSSNFCPFQVQLLPFLIPAFYLCVREIILFWLNDNKCF</sequence>
<dbReference type="AlphaFoldDB" id="A0A2P2ISW4"/>
<proteinExistence type="predicted"/>
<evidence type="ECO:0000313" key="2">
    <source>
        <dbReference type="EMBL" id="MBW84325.1"/>
    </source>
</evidence>
<accession>A0A2P2ISW4</accession>
<keyword evidence="1" id="KW-1133">Transmembrane helix</keyword>
<dbReference type="EMBL" id="GGEC01003842">
    <property type="protein sequence ID" value="MBW84325.1"/>
    <property type="molecule type" value="Transcribed_RNA"/>
</dbReference>
<organism evidence="2">
    <name type="scientific">Rhizophora mucronata</name>
    <name type="common">Asiatic mangrove</name>
    <dbReference type="NCBI Taxonomy" id="61149"/>
    <lineage>
        <taxon>Eukaryota</taxon>
        <taxon>Viridiplantae</taxon>
        <taxon>Streptophyta</taxon>
        <taxon>Embryophyta</taxon>
        <taxon>Tracheophyta</taxon>
        <taxon>Spermatophyta</taxon>
        <taxon>Magnoliopsida</taxon>
        <taxon>eudicotyledons</taxon>
        <taxon>Gunneridae</taxon>
        <taxon>Pentapetalae</taxon>
        <taxon>rosids</taxon>
        <taxon>fabids</taxon>
        <taxon>Malpighiales</taxon>
        <taxon>Rhizophoraceae</taxon>
        <taxon>Rhizophora</taxon>
    </lineage>
</organism>
<evidence type="ECO:0000256" key="1">
    <source>
        <dbReference type="SAM" id="Phobius"/>
    </source>
</evidence>
<reference evidence="2" key="1">
    <citation type="submission" date="2018-02" db="EMBL/GenBank/DDBJ databases">
        <title>Rhizophora mucronata_Transcriptome.</title>
        <authorList>
            <person name="Meera S.P."/>
            <person name="Sreeshan A."/>
            <person name="Augustine A."/>
        </authorList>
    </citation>
    <scope>NUCLEOTIDE SEQUENCE</scope>
    <source>
        <tissue evidence="2">Leaf</tissue>
    </source>
</reference>
<keyword evidence="1" id="KW-0472">Membrane</keyword>